<feature type="transmembrane region" description="Helical" evidence="12">
    <location>
        <begin position="323"/>
        <end position="349"/>
    </location>
</feature>
<evidence type="ECO:0000256" key="9">
    <source>
        <dbReference type="ARBA" id="ARBA00023065"/>
    </source>
</evidence>
<evidence type="ECO:0000256" key="2">
    <source>
        <dbReference type="ARBA" id="ARBA00007367"/>
    </source>
</evidence>
<feature type="transmembrane region" description="Helical" evidence="12">
    <location>
        <begin position="133"/>
        <end position="156"/>
    </location>
</feature>
<dbReference type="PANTHER" id="PTHR10110:SF195">
    <property type="entry name" value="NA(+)_H(+) ANTIPORTER NHAS2"/>
    <property type="match status" value="1"/>
</dbReference>
<dbReference type="GO" id="GO:0051453">
    <property type="term" value="P:regulation of intracellular pH"/>
    <property type="evidence" value="ECO:0007669"/>
    <property type="project" value="TreeGrafter"/>
</dbReference>
<accession>A0A6P1ZIR1</accession>
<evidence type="ECO:0000256" key="7">
    <source>
        <dbReference type="ARBA" id="ARBA00022989"/>
    </source>
</evidence>
<dbReference type="Proteomes" id="UP000434052">
    <property type="component" value="Unassembled WGS sequence"/>
</dbReference>
<evidence type="ECO:0000256" key="11">
    <source>
        <dbReference type="ARBA" id="ARBA00023201"/>
    </source>
</evidence>
<evidence type="ECO:0000256" key="3">
    <source>
        <dbReference type="ARBA" id="ARBA00022448"/>
    </source>
</evidence>
<proteinExistence type="inferred from homology"/>
<dbReference type="Gene3D" id="6.10.140.1330">
    <property type="match status" value="1"/>
</dbReference>
<evidence type="ECO:0000313" key="15">
    <source>
        <dbReference type="EMBL" id="TVM33348.1"/>
    </source>
</evidence>
<keyword evidence="8" id="KW-0915">Sodium</keyword>
<comment type="subcellular location">
    <subcellularLocation>
        <location evidence="1">Cell membrane</location>
        <topology evidence="1">Multi-pass membrane protein</topology>
    </subcellularLocation>
</comment>
<feature type="transmembrane region" description="Helical" evidence="12">
    <location>
        <begin position="6"/>
        <end position="26"/>
    </location>
</feature>
<keyword evidence="7 12" id="KW-1133">Transmembrane helix</keyword>
<dbReference type="RefSeq" id="WP_144305570.1">
    <property type="nucleotide sequence ID" value="NZ_CP039543.1"/>
</dbReference>
<reference evidence="15 16" key="1">
    <citation type="submission" date="2018-06" db="EMBL/GenBank/DDBJ databases">
        <title>Complete genome of Desulfovibrio marinus P48SEP.</title>
        <authorList>
            <person name="Crispim J.S."/>
            <person name="Vidigal P.M.P."/>
            <person name="Silva L.C.F."/>
            <person name="Araujo L.C."/>
            <person name="Laguardia C.N."/>
            <person name="Dias R.S."/>
            <person name="Sousa M.P."/>
            <person name="Paula S.O."/>
            <person name="Silva C."/>
        </authorList>
    </citation>
    <scope>NUCLEOTIDE SEQUENCE [LARGE SCALE GENOMIC DNA]</scope>
    <source>
        <strain evidence="15 16">P48SEP</strain>
    </source>
</reference>
<evidence type="ECO:0000256" key="1">
    <source>
        <dbReference type="ARBA" id="ARBA00004651"/>
    </source>
</evidence>
<evidence type="ECO:0000259" key="13">
    <source>
        <dbReference type="Pfam" id="PF00999"/>
    </source>
</evidence>
<feature type="transmembrane region" description="Helical" evidence="12">
    <location>
        <begin position="361"/>
        <end position="381"/>
    </location>
</feature>
<feature type="transmembrane region" description="Helical" evidence="12">
    <location>
        <begin position="207"/>
        <end position="227"/>
    </location>
</feature>
<keyword evidence="11" id="KW-0739">Sodium transport</keyword>
<dbReference type="OrthoDB" id="9809206at2"/>
<reference evidence="14 17" key="2">
    <citation type="submission" date="2019-04" db="EMBL/GenBank/DDBJ databases">
        <title>Isolation and culture of sulfate reducing bacteria from the cold seep of the South China Sea.</title>
        <authorList>
            <person name="Sun C."/>
            <person name="Liu R."/>
        </authorList>
    </citation>
    <scope>NUCLEOTIDE SEQUENCE [LARGE SCALE GENOMIC DNA]</scope>
    <source>
        <strain evidence="14 17">CS1</strain>
    </source>
</reference>
<dbReference type="GO" id="GO:0098719">
    <property type="term" value="P:sodium ion import across plasma membrane"/>
    <property type="evidence" value="ECO:0007669"/>
    <property type="project" value="TreeGrafter"/>
</dbReference>
<evidence type="ECO:0000256" key="10">
    <source>
        <dbReference type="ARBA" id="ARBA00023136"/>
    </source>
</evidence>
<evidence type="ECO:0000313" key="17">
    <source>
        <dbReference type="Proteomes" id="UP000503251"/>
    </source>
</evidence>
<feature type="transmembrane region" description="Helical" evidence="12">
    <location>
        <begin position="177"/>
        <end position="195"/>
    </location>
</feature>
<name>A0A6P1ZIR1_9BACT</name>
<gene>
    <name evidence="15" type="ORF">DQK91_11815</name>
    <name evidence="14" type="ORF">E8L03_02405</name>
</gene>
<protein>
    <submittedName>
        <fullName evidence="15">Sodium:proton antiporter</fullName>
    </submittedName>
</protein>
<evidence type="ECO:0000313" key="16">
    <source>
        <dbReference type="Proteomes" id="UP000434052"/>
    </source>
</evidence>
<feature type="transmembrane region" description="Helical" evidence="12">
    <location>
        <begin position="293"/>
        <end position="311"/>
    </location>
</feature>
<evidence type="ECO:0000256" key="4">
    <source>
        <dbReference type="ARBA" id="ARBA00022449"/>
    </source>
</evidence>
<keyword evidence="6 12" id="KW-0812">Transmembrane</keyword>
<comment type="similarity">
    <text evidence="2">Belongs to the monovalent cation:proton antiporter 1 (CPA1) transporter (TC 2.A.36) family.</text>
</comment>
<keyword evidence="17" id="KW-1185">Reference proteome</keyword>
<dbReference type="EMBL" id="QMIF01000007">
    <property type="protein sequence ID" value="TVM33348.1"/>
    <property type="molecule type" value="Genomic_DNA"/>
</dbReference>
<dbReference type="PANTHER" id="PTHR10110">
    <property type="entry name" value="SODIUM/HYDROGEN EXCHANGER"/>
    <property type="match status" value="1"/>
</dbReference>
<keyword evidence="4" id="KW-0050">Antiport</keyword>
<feature type="transmembrane region" description="Helical" evidence="12">
    <location>
        <begin position="387"/>
        <end position="407"/>
    </location>
</feature>
<feature type="transmembrane region" description="Helical" evidence="12">
    <location>
        <begin position="76"/>
        <end position="95"/>
    </location>
</feature>
<keyword evidence="3" id="KW-0813">Transport</keyword>
<dbReference type="AlphaFoldDB" id="A0A6P1ZIR1"/>
<organism evidence="15 16">
    <name type="scientific">Oceanidesulfovibrio marinus</name>
    <dbReference type="NCBI Taxonomy" id="370038"/>
    <lineage>
        <taxon>Bacteria</taxon>
        <taxon>Pseudomonadati</taxon>
        <taxon>Thermodesulfobacteriota</taxon>
        <taxon>Desulfovibrionia</taxon>
        <taxon>Desulfovibrionales</taxon>
        <taxon>Desulfovibrionaceae</taxon>
        <taxon>Oceanidesulfovibrio</taxon>
    </lineage>
</organism>
<evidence type="ECO:0000256" key="8">
    <source>
        <dbReference type="ARBA" id="ARBA00023053"/>
    </source>
</evidence>
<feature type="transmembrane region" description="Helical" evidence="12">
    <location>
        <begin position="107"/>
        <end position="127"/>
    </location>
</feature>
<evidence type="ECO:0000256" key="12">
    <source>
        <dbReference type="SAM" id="Phobius"/>
    </source>
</evidence>
<dbReference type="GO" id="GO:0015386">
    <property type="term" value="F:potassium:proton antiporter activity"/>
    <property type="evidence" value="ECO:0007669"/>
    <property type="project" value="TreeGrafter"/>
</dbReference>
<dbReference type="EMBL" id="CP039543">
    <property type="protein sequence ID" value="QJT07848.1"/>
    <property type="molecule type" value="Genomic_DNA"/>
</dbReference>
<keyword evidence="5" id="KW-1003">Cell membrane</keyword>
<evidence type="ECO:0000256" key="6">
    <source>
        <dbReference type="ARBA" id="ARBA00022692"/>
    </source>
</evidence>
<feature type="domain" description="Cation/H+ exchanger transmembrane" evidence="13">
    <location>
        <begin position="23"/>
        <end position="413"/>
    </location>
</feature>
<dbReference type="InterPro" id="IPR006153">
    <property type="entry name" value="Cation/H_exchanger_TM"/>
</dbReference>
<evidence type="ECO:0000313" key="14">
    <source>
        <dbReference type="EMBL" id="QJT07848.1"/>
    </source>
</evidence>
<dbReference type="Pfam" id="PF00999">
    <property type="entry name" value="Na_H_Exchanger"/>
    <property type="match status" value="1"/>
</dbReference>
<dbReference type="Proteomes" id="UP000503251">
    <property type="component" value="Chromosome"/>
</dbReference>
<dbReference type="InterPro" id="IPR018422">
    <property type="entry name" value="Cation/H_exchanger_CPA1"/>
</dbReference>
<keyword evidence="9" id="KW-0406">Ion transport</keyword>
<sequence length="425" mass="44642">MDTTIALSPTTLVAVLMSLAAGFAYVNIRVTRLPMTIGLMLISLLFAGGLLLAEALGVPAGATAESIVSSIDFSDLLLEGALGLLLFAGSIHVNFNDLAEQWAEIGLFATLGVVLSTMLVGVATWAVSDILHLGLAPLECFLFGALISPTDPIAVLGILKRAGAPQNLETKITGESLFNDGIGVVVFLVLYKMAYSGELIGLSEVSFIFVEEVLGGLGLGLVGGFICYRLLKSVNHPQVEIMVTLALVMGLYASAQALHFSGPLASVVAGLLIGNRGRAFAMSEATRQHLDTFWELVDDILNALLFTLIGLEALVVSLEMNHIIAGLAAVVVALAARTISISVPVALLVHWRNFGKGTIRVMAWGGLRGGISVALALSLPATPGREVLLTMTYVVVAFSILVQGLTIKPLVEKLAVTRQPVPDAH</sequence>
<evidence type="ECO:0000256" key="5">
    <source>
        <dbReference type="ARBA" id="ARBA00022475"/>
    </source>
</evidence>
<dbReference type="GO" id="GO:0015385">
    <property type="term" value="F:sodium:proton antiporter activity"/>
    <property type="evidence" value="ECO:0007669"/>
    <property type="project" value="InterPro"/>
</dbReference>
<feature type="transmembrane region" description="Helical" evidence="12">
    <location>
        <begin position="239"/>
        <end position="258"/>
    </location>
</feature>
<keyword evidence="10 12" id="KW-0472">Membrane</keyword>
<dbReference type="GO" id="GO:0005886">
    <property type="term" value="C:plasma membrane"/>
    <property type="evidence" value="ECO:0007669"/>
    <property type="project" value="UniProtKB-SubCell"/>
</dbReference>
<feature type="transmembrane region" description="Helical" evidence="12">
    <location>
        <begin position="38"/>
        <end position="56"/>
    </location>
</feature>